<evidence type="ECO:0000313" key="1">
    <source>
        <dbReference type="EMBL" id="ANF22204.1"/>
    </source>
</evidence>
<dbReference type="KEGG" id="tpie:A7C91_02660"/>
<dbReference type="GeneID" id="28495060"/>
<organism evidence="1 2">
    <name type="scientific">Thermococcus piezophilus</name>
    <dbReference type="NCBI Taxonomy" id="1712654"/>
    <lineage>
        <taxon>Archaea</taxon>
        <taxon>Methanobacteriati</taxon>
        <taxon>Methanobacteriota</taxon>
        <taxon>Thermococci</taxon>
        <taxon>Thermococcales</taxon>
        <taxon>Thermococcaceae</taxon>
        <taxon>Thermococcus</taxon>
    </lineage>
</organism>
<proteinExistence type="predicted"/>
<gene>
    <name evidence="1" type="ORF">A7C91_02660</name>
</gene>
<accession>A0A172WFJ5</accession>
<evidence type="ECO:0000313" key="2">
    <source>
        <dbReference type="Proteomes" id="UP000076969"/>
    </source>
</evidence>
<dbReference type="EMBL" id="CP015520">
    <property type="protein sequence ID" value="ANF22204.1"/>
    <property type="molecule type" value="Genomic_DNA"/>
</dbReference>
<dbReference type="AlphaFoldDB" id="A0A172WFJ5"/>
<dbReference type="OrthoDB" id="103621at2157"/>
<reference evidence="2" key="1">
    <citation type="journal article" date="2016" name="Syst. Appl. Microbiol.">
        <title>Thermococcus piezophilus sp. nov., a novel hyperthermophilic and piezophilic archaeon with a broad pressure range for growth, isolated from a deepest hydrothermal vent at the Mid-Cayman Rise.</title>
        <authorList>
            <person name="Dalmasso C."/>
            <person name="Oger P."/>
            <person name="Selva G."/>
            <person name="Courtine D."/>
            <person name="L'Haridon S."/>
            <person name="Garlaschelli A."/>
            <person name="Roussel E."/>
            <person name="Miyazaki J."/>
            <person name="Reveillaud J."/>
            <person name="Jebbar M."/>
            <person name="Takai K."/>
            <person name="Maignien L."/>
            <person name="Alain K."/>
        </authorList>
    </citation>
    <scope>NUCLEOTIDE SEQUENCE [LARGE SCALE GENOMIC DNA]</scope>
    <source>
        <strain evidence="2">CDGS</strain>
    </source>
</reference>
<name>A0A172WFJ5_9EURY</name>
<keyword evidence="2" id="KW-1185">Reference proteome</keyword>
<protein>
    <submittedName>
        <fullName evidence="1">Uncharacterized protein</fullName>
    </submittedName>
</protein>
<dbReference type="STRING" id="1712654.A7C91_02660"/>
<dbReference type="RefSeq" id="WP_068664669.1">
    <property type="nucleotide sequence ID" value="NZ_CP015520.1"/>
</dbReference>
<dbReference type="Proteomes" id="UP000076969">
    <property type="component" value="Chromosome"/>
</dbReference>
<sequence>MNVEELGSKLSRLEALHAEFERQFPSIYEEKDYVALLERIKGLYALSREKREIASALYRELAYIGGNAEELAKEIHRNEHQMKFRLEEVLSLLAKTTDYDARLRLNTVLDRLVHFHRIYDYAVSKALQELATEVEGLTLLTEGEKEKKVPMSIMDKLRKIEELEVELGVMRRFIFRLYYHPGDVHKVEEALKDWHLRGLLWVEARNVEKLSGVVNAGEILEGLTLIGIVEKKMRGGESVYRHRSFSSG</sequence>